<name>A0A4Q7WNP0_9ACTN</name>
<dbReference type="RefSeq" id="WP_130447777.1">
    <property type="nucleotide sequence ID" value="NZ_SHKR01000015.1"/>
</dbReference>
<dbReference type="SUPFAM" id="SSF50939">
    <property type="entry name" value="Sialidases"/>
    <property type="match status" value="1"/>
</dbReference>
<dbReference type="AlphaFoldDB" id="A0A4Q7WNP0"/>
<feature type="region of interest" description="Disordered" evidence="1">
    <location>
        <begin position="1"/>
        <end position="57"/>
    </location>
</feature>
<dbReference type="InterPro" id="IPR015943">
    <property type="entry name" value="WD40/YVTN_repeat-like_dom_sf"/>
</dbReference>
<evidence type="ECO:0000313" key="3">
    <source>
        <dbReference type="Proteomes" id="UP000292027"/>
    </source>
</evidence>
<organism evidence="2 3">
    <name type="scientific">Kribbella rubisoli</name>
    <dbReference type="NCBI Taxonomy" id="3075929"/>
    <lineage>
        <taxon>Bacteria</taxon>
        <taxon>Bacillati</taxon>
        <taxon>Actinomycetota</taxon>
        <taxon>Actinomycetes</taxon>
        <taxon>Propionibacteriales</taxon>
        <taxon>Kribbellaceae</taxon>
        <taxon>Kribbella</taxon>
    </lineage>
</organism>
<dbReference type="InterPro" id="IPR036278">
    <property type="entry name" value="Sialidase_sf"/>
</dbReference>
<protein>
    <submittedName>
        <fullName evidence="2">Uncharacterized protein</fullName>
    </submittedName>
</protein>
<feature type="compositionally biased region" description="Basic residues" evidence="1">
    <location>
        <begin position="40"/>
        <end position="50"/>
    </location>
</feature>
<feature type="compositionally biased region" description="Basic and acidic residues" evidence="1">
    <location>
        <begin position="11"/>
        <end position="28"/>
    </location>
</feature>
<evidence type="ECO:0000256" key="1">
    <source>
        <dbReference type="SAM" id="MobiDB-lite"/>
    </source>
</evidence>
<accession>A0A4Q7WNP0</accession>
<sequence>MARYDWPAPPRGDDRPQARAAFLDRYRPMQDPGTTGPLPKRARSRSRRAVAHTAPSGDHNLWLPIGPTVMTNGQAGGDPNVAGRIRDLQIEPVKGRRLYAASAGGGAWFSADRGETWTPLDDFQLSDLSDVATISSALSCGAVHVIWGAQDDGSDDVVWVGTGEPRLAAGGLMPALPAGGDPGGGLPGGNLLGVGFLNRDPAVAAGAWQVVKGDVRTTDPDTLRGHGFFRIAGDPSVKNQLVAATTNGLYVLVPGGTWTKAVSWVNGLATQPLDVVLTRLAPDKLRIWVATASALMAAELTGADANPINLGALVFTAVGLPGVAKNPLPRTARLNRGGTRIRLATDGTKLFALGRAVIPAGNSRQDPPAALWLVDAAAASLAGLAAVRLTGMAEDLFLSASDQSDYDMCIETHPTTAGRVYVGGATVSTSTGWNAALYRCDTTATAANPTLVGEGVHADVHVVRGGPVSPADATKHTLWVGCDGGLFRSDADGDAGTFANLNDGLAVLQPGFVASHPTNPGVVAAGFQDNGTAIRTGDGVWRQSFRGDGGGVVFDPADKGRYFRQYTQATWNSSDGSGIAPVERRQARAKSALKTSETIESQASLFYSGATAVRHGDETHLAFGSDRVWYSRDWGRSWVTLPTATDPRGGDNPNLAQDVLNPVAGPATYSDTVGSTDCCSSTYVGTGASGSGVITVKLSVAPNDAGGRLVLRAVALYATGVVWMVGSRAAGASAPFTWTPMATTPRQKIKDPLPGAETTAFQAGQPLAFLPAAGIVSDLSVHDPALGPLGSCYVATTGTPYGGTGRDTLWFFDGKDQWMPTGLRNPHANGTWSTPADRVTSPALGVLVDPDLPSTVYVATSVGVVKGTLTIGGAPTYSWVWERFMNGLPTAAVQDLSLFSGSGVKLLRAAIQSRGVWEVDLGQVVTKPRTFLRLYPTDTRRVLPTPTGGALLNGDQQNPVHWDDSPDIVIDTTGAAAATGPTESQLAKVPKAGPATDRAQVSTKARHLKVHVLVHHRWSDALPAAKVKVALLRHSYPPDGVVPITLLWPALVAAAPSAAQPAALPDGWSRASTDLWQSPADGVDTRVPKAVTFDVDLSADATGSAVVFLAVVMSELDQISAADLALGGANTAQTGDQLVTSSPHAAAKSLQLS</sequence>
<comment type="caution">
    <text evidence="2">The sequence shown here is derived from an EMBL/GenBank/DDBJ whole genome shotgun (WGS) entry which is preliminary data.</text>
</comment>
<dbReference type="EMBL" id="SHKR01000015">
    <property type="protein sequence ID" value="RZU11323.1"/>
    <property type="molecule type" value="Genomic_DNA"/>
</dbReference>
<dbReference type="Proteomes" id="UP000292027">
    <property type="component" value="Unassembled WGS sequence"/>
</dbReference>
<dbReference type="OrthoDB" id="9764804at2"/>
<gene>
    <name evidence="2" type="ORF">EV645_6485</name>
</gene>
<dbReference type="Gene3D" id="2.130.10.10">
    <property type="entry name" value="YVTN repeat-like/Quinoprotein amine dehydrogenase"/>
    <property type="match status" value="1"/>
</dbReference>
<keyword evidence="3" id="KW-1185">Reference proteome</keyword>
<evidence type="ECO:0000313" key="2">
    <source>
        <dbReference type="EMBL" id="RZU11323.1"/>
    </source>
</evidence>
<proteinExistence type="predicted"/>
<reference evidence="2 3" key="1">
    <citation type="journal article" date="2015" name="Stand. Genomic Sci.">
        <title>Genomic Encyclopedia of Bacterial and Archaeal Type Strains, Phase III: the genomes of soil and plant-associated and newly described type strains.</title>
        <authorList>
            <person name="Whitman W.B."/>
            <person name="Woyke T."/>
            <person name="Klenk H.P."/>
            <person name="Zhou Y."/>
            <person name="Lilburn T.G."/>
            <person name="Beck B.J."/>
            <person name="De Vos P."/>
            <person name="Vandamme P."/>
            <person name="Eisen J.A."/>
            <person name="Garrity G."/>
            <person name="Hugenholtz P."/>
            <person name="Kyrpides N.C."/>
        </authorList>
    </citation>
    <scope>NUCLEOTIDE SEQUENCE [LARGE SCALE GENOMIC DNA]</scope>
    <source>
        <strain evidence="2 3">VKM Ac-2540</strain>
    </source>
</reference>